<proteinExistence type="predicted"/>
<dbReference type="AlphaFoldDB" id="A0A9N9IFH4"/>
<dbReference type="EMBL" id="CAJVPZ010028920">
    <property type="protein sequence ID" value="CAG8732694.1"/>
    <property type="molecule type" value="Genomic_DNA"/>
</dbReference>
<dbReference type="OrthoDB" id="10385667at2759"/>
<reference evidence="1" key="1">
    <citation type="submission" date="2021-06" db="EMBL/GenBank/DDBJ databases">
        <authorList>
            <person name="Kallberg Y."/>
            <person name="Tangrot J."/>
            <person name="Rosling A."/>
        </authorList>
    </citation>
    <scope>NUCLEOTIDE SEQUENCE</scope>
    <source>
        <strain evidence="1">IN212</strain>
    </source>
</reference>
<sequence length="59" mass="6819">AYRSLAALEHDLLQEYIIYNTKVQIDNEMQNLIPIKLVDIKTNFGAEQSDINDPEIIDQ</sequence>
<dbReference type="Proteomes" id="UP000789396">
    <property type="component" value="Unassembled WGS sequence"/>
</dbReference>
<evidence type="ECO:0000313" key="1">
    <source>
        <dbReference type="EMBL" id="CAG8732694.1"/>
    </source>
</evidence>
<accession>A0A9N9IFH4</accession>
<keyword evidence="2" id="KW-1185">Reference proteome</keyword>
<gene>
    <name evidence="1" type="ORF">RFULGI_LOCUS12263</name>
</gene>
<name>A0A9N9IFH4_9GLOM</name>
<evidence type="ECO:0000313" key="2">
    <source>
        <dbReference type="Proteomes" id="UP000789396"/>
    </source>
</evidence>
<comment type="caution">
    <text evidence="1">The sequence shown here is derived from an EMBL/GenBank/DDBJ whole genome shotgun (WGS) entry which is preliminary data.</text>
</comment>
<organism evidence="1 2">
    <name type="scientific">Racocetra fulgida</name>
    <dbReference type="NCBI Taxonomy" id="60492"/>
    <lineage>
        <taxon>Eukaryota</taxon>
        <taxon>Fungi</taxon>
        <taxon>Fungi incertae sedis</taxon>
        <taxon>Mucoromycota</taxon>
        <taxon>Glomeromycotina</taxon>
        <taxon>Glomeromycetes</taxon>
        <taxon>Diversisporales</taxon>
        <taxon>Gigasporaceae</taxon>
        <taxon>Racocetra</taxon>
    </lineage>
</organism>
<feature type="non-terminal residue" evidence="1">
    <location>
        <position position="59"/>
    </location>
</feature>
<feature type="non-terminal residue" evidence="1">
    <location>
        <position position="1"/>
    </location>
</feature>
<protein>
    <submittedName>
        <fullName evidence="1">5784_t:CDS:1</fullName>
    </submittedName>
</protein>